<dbReference type="InterPro" id="IPR014031">
    <property type="entry name" value="Ketoacyl_synth_C"/>
</dbReference>
<dbReference type="GO" id="GO:0006633">
    <property type="term" value="P:fatty acid biosynthetic process"/>
    <property type="evidence" value="ECO:0007669"/>
    <property type="project" value="InterPro"/>
</dbReference>
<dbReference type="Pfam" id="PF02801">
    <property type="entry name" value="Ketoacyl-synt_C"/>
    <property type="match status" value="1"/>
</dbReference>
<protein>
    <recommendedName>
        <fullName evidence="2">beta-ketoacyl-[acyl-carrier-protein] synthase I</fullName>
        <ecNumber evidence="2">2.3.1.41</ecNumber>
    </recommendedName>
</protein>
<evidence type="ECO:0000256" key="1">
    <source>
        <dbReference type="ARBA" id="ARBA00008467"/>
    </source>
</evidence>
<evidence type="ECO:0000256" key="4">
    <source>
        <dbReference type="RuleBase" id="RU003694"/>
    </source>
</evidence>
<dbReference type="PROSITE" id="PS00606">
    <property type="entry name" value="KS3_1"/>
    <property type="match status" value="1"/>
</dbReference>
<dbReference type="CDD" id="cd00834">
    <property type="entry name" value="KAS_I_II"/>
    <property type="match status" value="1"/>
</dbReference>
<reference evidence="6" key="1">
    <citation type="submission" date="2021-10" db="EMBL/GenBank/DDBJ databases">
        <title>Tropical sea cucumber genome reveals ecological adaptation and Cuvierian tubules defense mechanism.</title>
        <authorList>
            <person name="Chen T."/>
        </authorList>
    </citation>
    <scope>NUCLEOTIDE SEQUENCE</scope>
    <source>
        <strain evidence="6">Nanhai2018</strain>
        <tissue evidence="6">Muscle</tissue>
    </source>
</reference>
<comment type="similarity">
    <text evidence="1 4">Belongs to the thiolase-like superfamily. Beta-ketoacyl-ACP synthases family.</text>
</comment>
<dbReference type="InterPro" id="IPR018201">
    <property type="entry name" value="Ketoacyl_synth_AS"/>
</dbReference>
<dbReference type="SMART" id="SM00825">
    <property type="entry name" value="PKS_KS"/>
    <property type="match status" value="1"/>
</dbReference>
<evidence type="ECO:0000259" key="5">
    <source>
        <dbReference type="PROSITE" id="PS52004"/>
    </source>
</evidence>
<name>A0A9Q1BYE4_HOLLE</name>
<dbReference type="AlphaFoldDB" id="A0A9Q1BYE4"/>
<dbReference type="PANTHER" id="PTHR11712">
    <property type="entry name" value="POLYKETIDE SYNTHASE-RELATED"/>
    <property type="match status" value="1"/>
</dbReference>
<accession>A0A9Q1BYE4</accession>
<dbReference type="SUPFAM" id="SSF53901">
    <property type="entry name" value="Thiolase-like"/>
    <property type="match status" value="2"/>
</dbReference>
<sequence length="363" mass="38503">MFFPKLKVSCQKLSCTTSRTVLVGFQSRQKYSDSSVVKPKPRVCVTGIGIVCPLGVGTNYVWPKLLNGDSGTVSLSGKEYEGIPSKVAGLVPRGDEEGQFNPAKHLSVAELKTAEDVTQFALTAAEEALSQAGWKPSSEEDRAVTGTAVGVSLPGLQEIVDTGRTLETKGYKKVSPFFVPRILPNLTAGHIGIRYGFQGPNHCVSTACTTGCHAIGDALRFIRNGDAKVMVAGGAEACICPVAVAGFARARAVSTKFNDTPAMASRPFDVKRDGFVISEGAAILVLEEWEHAKERGATVLAEILGYGLSGDASHITAPREDGRGAQLCMKAALRDAEVKPEDVGYVNAHATSTPIDFYVSRVL</sequence>
<dbReference type="PANTHER" id="PTHR11712:SF336">
    <property type="entry name" value="3-OXOACYL-[ACYL-CARRIER-PROTEIN] SYNTHASE, MITOCHONDRIAL"/>
    <property type="match status" value="1"/>
</dbReference>
<dbReference type="Proteomes" id="UP001152320">
    <property type="component" value="Chromosome 10"/>
</dbReference>
<evidence type="ECO:0000256" key="2">
    <source>
        <dbReference type="ARBA" id="ARBA00013191"/>
    </source>
</evidence>
<organism evidence="6 7">
    <name type="scientific">Holothuria leucospilota</name>
    <name type="common">Black long sea cucumber</name>
    <name type="synonym">Mertensiothuria leucospilota</name>
    <dbReference type="NCBI Taxonomy" id="206669"/>
    <lineage>
        <taxon>Eukaryota</taxon>
        <taxon>Metazoa</taxon>
        <taxon>Echinodermata</taxon>
        <taxon>Eleutherozoa</taxon>
        <taxon>Echinozoa</taxon>
        <taxon>Holothuroidea</taxon>
        <taxon>Aspidochirotacea</taxon>
        <taxon>Aspidochirotida</taxon>
        <taxon>Holothuriidae</taxon>
        <taxon>Holothuria</taxon>
    </lineage>
</organism>
<dbReference type="NCBIfam" id="NF005589">
    <property type="entry name" value="PRK07314.1"/>
    <property type="match status" value="1"/>
</dbReference>
<dbReference type="PROSITE" id="PS52004">
    <property type="entry name" value="KS3_2"/>
    <property type="match status" value="1"/>
</dbReference>
<dbReference type="InterPro" id="IPR020841">
    <property type="entry name" value="PKS_Beta-ketoAc_synthase_dom"/>
</dbReference>
<dbReference type="OrthoDB" id="5334845at2759"/>
<dbReference type="EMBL" id="JAIZAY010000010">
    <property type="protein sequence ID" value="KAJ8034839.1"/>
    <property type="molecule type" value="Genomic_DNA"/>
</dbReference>
<keyword evidence="3 4" id="KW-0808">Transferase</keyword>
<dbReference type="InterPro" id="IPR016039">
    <property type="entry name" value="Thiolase-like"/>
</dbReference>
<comment type="caution">
    <text evidence="6">The sequence shown here is derived from an EMBL/GenBank/DDBJ whole genome shotgun (WGS) entry which is preliminary data.</text>
</comment>
<evidence type="ECO:0000256" key="3">
    <source>
        <dbReference type="ARBA" id="ARBA00022679"/>
    </source>
</evidence>
<dbReference type="EC" id="2.3.1.41" evidence="2"/>
<evidence type="ECO:0000313" key="7">
    <source>
        <dbReference type="Proteomes" id="UP001152320"/>
    </source>
</evidence>
<dbReference type="Gene3D" id="3.40.47.10">
    <property type="match status" value="2"/>
</dbReference>
<keyword evidence="7" id="KW-1185">Reference proteome</keyword>
<feature type="domain" description="Ketosynthase family 3 (KS3)" evidence="5">
    <location>
        <begin position="40"/>
        <end position="363"/>
    </location>
</feature>
<evidence type="ECO:0000313" key="6">
    <source>
        <dbReference type="EMBL" id="KAJ8034839.1"/>
    </source>
</evidence>
<gene>
    <name evidence="6" type="ORF">HOLleu_21847</name>
</gene>
<proteinExistence type="inferred from homology"/>
<dbReference type="GO" id="GO:0005739">
    <property type="term" value="C:mitochondrion"/>
    <property type="evidence" value="ECO:0007669"/>
    <property type="project" value="TreeGrafter"/>
</dbReference>
<dbReference type="Pfam" id="PF00109">
    <property type="entry name" value="ketoacyl-synt"/>
    <property type="match status" value="1"/>
</dbReference>
<dbReference type="InterPro" id="IPR000794">
    <property type="entry name" value="Beta-ketoacyl_synthase"/>
</dbReference>
<dbReference type="InterPro" id="IPR014030">
    <property type="entry name" value="Ketoacyl_synth_N"/>
</dbReference>
<dbReference type="FunFam" id="3.40.47.10:FF:000024">
    <property type="entry name" value="3-oxoacyl-[acyl-carrier-protein] synthase, mitochondrial"/>
    <property type="match status" value="1"/>
</dbReference>
<dbReference type="GO" id="GO:0004315">
    <property type="term" value="F:3-oxoacyl-[acyl-carrier-protein] synthase activity"/>
    <property type="evidence" value="ECO:0007669"/>
    <property type="project" value="UniProtKB-EC"/>
</dbReference>